<dbReference type="InterPro" id="IPR029016">
    <property type="entry name" value="GAF-like_dom_sf"/>
</dbReference>
<dbReference type="EMBL" id="DS113941">
    <property type="protein sequence ID" value="EAX92900.1"/>
    <property type="molecule type" value="Genomic_DNA"/>
</dbReference>
<dbReference type="PRINTS" id="PR00387">
    <property type="entry name" value="PDIESTERASE1"/>
</dbReference>
<sequence length="1042" mass="117560">MKVAVNPQNLKPPFERIHHFVATPAYIPPTKSPKQQKGNNPAKLDPLPAVEQQQLDKGQNLSTESFENDMHIVGFESEFENFMVEVFDTSLTAALESTFKTRYSALDCLLWEKSESLSAIYSQSHSIYSQDFHCLAGECLLSSHILTTKYPTKHESYNAQIESRLVLDNTPVMLFALNNYQGQARYVVQIIGTPNSNEFTKKDITFIKFFQRKFVIFSRYLIDQPLQEPILLDLLKIDKIDKILSKLKDGLQSYVNIKSLEIWSLDKQKKILTKYLEGKIEEVEDDKIGQLGYLLKTEKYINTDSIDDPSDISNVGVPTMMIPITDYREQRTLGIIIRGEKDGIPFGPEAERMMKQFAPVISLAISNSLNYTGVLSDFKKTTEEREGLSALLEVAEILSRQLDIGRLCEIIMEKGCYLTKSDRCSLFLVSQDGKSLTTKFHRGLTNGIEIPINKGIVGKTVTQAKPLNIHDAYSDPDFNVATDIATGYKTKTILSVPIFNNRGKIIGVTEMINKKNGQAFSMWDTNLIQIFNVFCGISLENARLYNESIDMSKKLKSFFGISFSVNKTEDIKRILSDIMKNARRGLQAKRASIFVVDDTNKQILRSVIVDGGKIPATFNVSEGIIGACVRTKQAIFTNDPKNEPRWNPKVDEVTGFQTTNILAVPLISTEGDVMGVVEMVNKINGKFSDADVMLLQAFCSFAAITIENSRNKQLAPMSVRSARPVIFNDRNVEKMAMTTEQMEGMTGISFCAFDFGDEELVRMVFSNLVIFGVPENMRTNHETLLHFILQVRLLYNDVPYHNWRHACDVVQFVSFVLQSINAKEIFEPIEISAIFIAAICHDAGHDGYSNIFNRQASTPLGQIYSGKNCEELFHLSLIARVVNSPECNIFSNMTHATMAKFWAMMIRMIIDTDLEVFSQVMSNNSLNNLDMKNQNSRIKVLSLILILSNISNVARPFDVAMRWLDCLSTEYYKQGDIEKSLGMKYTNVANNRALPDKPKEQSNFINTYALPLSKVVATLFPALDVICKSIATNLVEWSKTNQ</sequence>
<evidence type="ECO:0000259" key="6">
    <source>
        <dbReference type="PROSITE" id="PS51845"/>
    </source>
</evidence>
<dbReference type="RefSeq" id="XP_001305830.1">
    <property type="nucleotide sequence ID" value="XM_001305829.1"/>
</dbReference>
<dbReference type="InterPro" id="IPR003018">
    <property type="entry name" value="GAF"/>
</dbReference>
<dbReference type="SMART" id="SM00065">
    <property type="entry name" value="GAF"/>
    <property type="match status" value="2"/>
</dbReference>
<evidence type="ECO:0000256" key="1">
    <source>
        <dbReference type="ARBA" id="ARBA00022535"/>
    </source>
</evidence>
<dbReference type="Pfam" id="PF13185">
    <property type="entry name" value="GAF_2"/>
    <property type="match status" value="1"/>
</dbReference>
<evidence type="ECO:0000256" key="4">
    <source>
        <dbReference type="PIRSR" id="PIRSR623088-1"/>
    </source>
</evidence>
<keyword evidence="1" id="KW-0140">cGMP</keyword>
<reference evidence="7" key="2">
    <citation type="journal article" date="2007" name="Science">
        <title>Draft genome sequence of the sexually transmitted pathogen Trichomonas vaginalis.</title>
        <authorList>
            <person name="Carlton J.M."/>
            <person name="Hirt R.P."/>
            <person name="Silva J.C."/>
            <person name="Delcher A.L."/>
            <person name="Schatz M."/>
            <person name="Zhao Q."/>
            <person name="Wortman J.R."/>
            <person name="Bidwell S.L."/>
            <person name="Alsmark U.C.M."/>
            <person name="Besteiro S."/>
            <person name="Sicheritz-Ponten T."/>
            <person name="Noel C.J."/>
            <person name="Dacks J.B."/>
            <person name="Foster P.G."/>
            <person name="Simillion C."/>
            <person name="Van de Peer Y."/>
            <person name="Miranda-Saavedra D."/>
            <person name="Barton G.J."/>
            <person name="Westrop G.D."/>
            <person name="Mueller S."/>
            <person name="Dessi D."/>
            <person name="Fiori P.L."/>
            <person name="Ren Q."/>
            <person name="Paulsen I."/>
            <person name="Zhang H."/>
            <person name="Bastida-Corcuera F.D."/>
            <person name="Simoes-Barbosa A."/>
            <person name="Brown M.T."/>
            <person name="Hayes R.D."/>
            <person name="Mukherjee M."/>
            <person name="Okumura C.Y."/>
            <person name="Schneider R."/>
            <person name="Smith A.J."/>
            <person name="Vanacova S."/>
            <person name="Villalvazo M."/>
            <person name="Haas B.J."/>
            <person name="Pertea M."/>
            <person name="Feldblyum T.V."/>
            <person name="Utterback T.R."/>
            <person name="Shu C.L."/>
            <person name="Osoegawa K."/>
            <person name="de Jong P.J."/>
            <person name="Hrdy I."/>
            <person name="Horvathova L."/>
            <person name="Zubacova Z."/>
            <person name="Dolezal P."/>
            <person name="Malik S.B."/>
            <person name="Logsdon J.M. Jr."/>
            <person name="Henze K."/>
            <person name="Gupta A."/>
            <person name="Wang C.C."/>
            <person name="Dunne R.L."/>
            <person name="Upcroft J.A."/>
            <person name="Upcroft P."/>
            <person name="White O."/>
            <person name="Salzberg S.L."/>
            <person name="Tang P."/>
            <person name="Chiu C.-H."/>
            <person name="Lee Y.-S."/>
            <person name="Embley T.M."/>
            <person name="Coombs G.H."/>
            <person name="Mottram J.C."/>
            <person name="Tachezy J."/>
            <person name="Fraser-Liggett C.M."/>
            <person name="Johnson P.J."/>
        </authorList>
    </citation>
    <scope>NUCLEOTIDE SEQUENCE [LARGE SCALE GENOMIC DNA]</scope>
    <source>
        <strain evidence="7">G3</strain>
    </source>
</reference>
<feature type="binding site" evidence="5">
    <location>
        <position position="805"/>
    </location>
    <ligand>
        <name>Zn(2+)</name>
        <dbReference type="ChEBI" id="CHEBI:29105"/>
        <label>1</label>
    </ligand>
</feature>
<dbReference type="Gene3D" id="3.30.450.40">
    <property type="match status" value="2"/>
</dbReference>
<dbReference type="CDD" id="cd00077">
    <property type="entry name" value="HDc"/>
    <property type="match status" value="1"/>
</dbReference>
<keyword evidence="2 5" id="KW-0479">Metal-binding</keyword>
<dbReference type="InterPro" id="IPR002073">
    <property type="entry name" value="PDEase_catalytic_dom"/>
</dbReference>
<dbReference type="GO" id="GO:0141162">
    <property type="term" value="P:negative regulation of cAMP/PKA signal transduction"/>
    <property type="evidence" value="ECO:0000318"/>
    <property type="project" value="GO_Central"/>
</dbReference>
<dbReference type="InterPro" id="IPR036971">
    <property type="entry name" value="PDEase_catalytic_dom_sf"/>
</dbReference>
<dbReference type="Proteomes" id="UP000001542">
    <property type="component" value="Unassembled WGS sequence"/>
</dbReference>
<dbReference type="Pfam" id="PF00233">
    <property type="entry name" value="PDEase_I"/>
    <property type="match status" value="1"/>
</dbReference>
<feature type="binding site" evidence="5">
    <location>
        <position position="841"/>
    </location>
    <ligand>
        <name>Zn(2+)</name>
        <dbReference type="ChEBI" id="CHEBI:29105"/>
        <label>1</label>
    </ligand>
</feature>
<feature type="domain" description="PDEase" evidence="6">
    <location>
        <begin position="706"/>
        <end position="1042"/>
    </location>
</feature>
<proteinExistence type="predicted"/>
<dbReference type="PANTHER" id="PTHR11347">
    <property type="entry name" value="CYCLIC NUCLEOTIDE PHOSPHODIESTERASE"/>
    <property type="match status" value="1"/>
</dbReference>
<gene>
    <name evidence="7" type="ORF">TVAG_186700</name>
</gene>
<dbReference type="GO" id="GO:0007165">
    <property type="term" value="P:signal transduction"/>
    <property type="evidence" value="ECO:0007669"/>
    <property type="project" value="InterPro"/>
</dbReference>
<dbReference type="GO" id="GO:0004115">
    <property type="term" value="F:3',5'-cyclic-AMP phosphodiesterase activity"/>
    <property type="evidence" value="ECO:0000318"/>
    <property type="project" value="GO_Central"/>
</dbReference>
<dbReference type="PROSITE" id="PS51845">
    <property type="entry name" value="PDEASE_I_2"/>
    <property type="match status" value="1"/>
</dbReference>
<dbReference type="OrthoDB" id="295473at2759"/>
<evidence type="ECO:0000256" key="3">
    <source>
        <dbReference type="ARBA" id="ARBA00022801"/>
    </source>
</evidence>
<dbReference type="Gene3D" id="1.10.1300.10">
    <property type="entry name" value="3'5'-cyclic nucleotide phosphodiesterase, catalytic domain"/>
    <property type="match status" value="1"/>
</dbReference>
<dbReference type="SUPFAM" id="SSF109604">
    <property type="entry name" value="HD-domain/PDEase-like"/>
    <property type="match status" value="1"/>
</dbReference>
<dbReference type="eggNOG" id="KOG3689">
    <property type="taxonomic scope" value="Eukaryota"/>
</dbReference>
<dbReference type="Pfam" id="PF01590">
    <property type="entry name" value="GAF"/>
    <property type="match status" value="1"/>
</dbReference>
<evidence type="ECO:0000313" key="7">
    <source>
        <dbReference type="EMBL" id="EAX92900.1"/>
    </source>
</evidence>
<dbReference type="SMR" id="A2FQB0"/>
<name>A2FQB0_TRIV3</name>
<dbReference type="VEuPathDB" id="TrichDB:TVAG_186700"/>
<dbReference type="STRING" id="5722.A2FQB0"/>
<accession>A2FQB0</accession>
<dbReference type="GO" id="GO:0046872">
    <property type="term" value="F:metal ion binding"/>
    <property type="evidence" value="ECO:0007669"/>
    <property type="project" value="UniProtKB-KW"/>
</dbReference>
<reference evidence="7" key="1">
    <citation type="submission" date="2006-10" db="EMBL/GenBank/DDBJ databases">
        <authorList>
            <person name="Amadeo P."/>
            <person name="Zhao Q."/>
            <person name="Wortman J."/>
            <person name="Fraser-Liggett C."/>
            <person name="Carlton J."/>
        </authorList>
    </citation>
    <scope>NUCLEOTIDE SEQUENCE</scope>
    <source>
        <strain evidence="7">G3</strain>
    </source>
</reference>
<organism evidence="7 8">
    <name type="scientific">Trichomonas vaginalis (strain ATCC PRA-98 / G3)</name>
    <dbReference type="NCBI Taxonomy" id="412133"/>
    <lineage>
        <taxon>Eukaryota</taxon>
        <taxon>Metamonada</taxon>
        <taxon>Parabasalia</taxon>
        <taxon>Trichomonadida</taxon>
        <taxon>Trichomonadidae</taxon>
        <taxon>Trichomonas</taxon>
    </lineage>
</organism>
<evidence type="ECO:0000313" key="8">
    <source>
        <dbReference type="Proteomes" id="UP000001542"/>
    </source>
</evidence>
<dbReference type="InterPro" id="IPR023088">
    <property type="entry name" value="PDEase"/>
</dbReference>
<dbReference type="InParanoid" id="A2FQB0"/>
<evidence type="ECO:0000256" key="2">
    <source>
        <dbReference type="ARBA" id="ARBA00022723"/>
    </source>
</evidence>
<dbReference type="KEGG" id="tva:4750615"/>
<keyword evidence="8" id="KW-1185">Reference proteome</keyword>
<dbReference type="SUPFAM" id="SSF55781">
    <property type="entry name" value="GAF domain-like"/>
    <property type="match status" value="3"/>
</dbReference>
<feature type="binding site" evidence="5">
    <location>
        <position position="842"/>
    </location>
    <ligand>
        <name>Zn(2+)</name>
        <dbReference type="ChEBI" id="CHEBI:29105"/>
        <label>2</label>
    </ligand>
</feature>
<keyword evidence="3" id="KW-0378">Hydrolase</keyword>
<dbReference type="InterPro" id="IPR003607">
    <property type="entry name" value="HD/PDEase_dom"/>
</dbReference>
<dbReference type="GO" id="GO:0047555">
    <property type="term" value="F:3',5'-cyclic-GMP phosphodiesterase activity"/>
    <property type="evidence" value="ECO:0000318"/>
    <property type="project" value="GO_Central"/>
</dbReference>
<feature type="binding site" evidence="5">
    <location>
        <position position="842"/>
    </location>
    <ligand>
        <name>Zn(2+)</name>
        <dbReference type="ChEBI" id="CHEBI:29105"/>
        <label>1</label>
    </ligand>
</feature>
<evidence type="ECO:0000256" key="5">
    <source>
        <dbReference type="PIRSR" id="PIRSR623088-3"/>
    </source>
</evidence>
<dbReference type="AlphaFoldDB" id="A2FQB0"/>
<feature type="active site" description="Proton donor" evidence="4">
    <location>
        <position position="801"/>
    </location>
</feature>
<dbReference type="VEuPathDB" id="TrichDB:TVAGG3_0687460"/>
<protein>
    <submittedName>
        <fullName evidence="7">GAF domain containing protein</fullName>
    </submittedName>
</protein>